<dbReference type="InterPro" id="IPR023606">
    <property type="entry name" value="CoA-Trfase_III_dom_1_sf"/>
</dbReference>
<keyword evidence="2" id="KW-1185">Reference proteome</keyword>
<comment type="caution">
    <text evidence="1">The sequence shown here is derived from an EMBL/GenBank/DDBJ whole genome shotgun (WGS) entry which is preliminary data.</text>
</comment>
<dbReference type="InterPro" id="IPR044855">
    <property type="entry name" value="CoA-Trfase_III_dom3_sf"/>
</dbReference>
<organism evidence="1 2">
    <name type="scientific">Cupriavidus numazuensis</name>
    <dbReference type="NCBI Taxonomy" id="221992"/>
    <lineage>
        <taxon>Bacteria</taxon>
        <taxon>Pseudomonadati</taxon>
        <taxon>Pseudomonadota</taxon>
        <taxon>Betaproteobacteria</taxon>
        <taxon>Burkholderiales</taxon>
        <taxon>Burkholderiaceae</taxon>
        <taxon>Cupriavidus</taxon>
    </lineage>
</organism>
<dbReference type="PANTHER" id="PTHR48228:SF5">
    <property type="entry name" value="ALPHA-METHYLACYL-COA RACEMASE"/>
    <property type="match status" value="1"/>
</dbReference>
<dbReference type="EC" id="2.8.3.22" evidence="1"/>
<accession>A0ABN7QAR2</accession>
<sequence>MAGLGPGPFCAMLLADLGAQVLRVCRPDQDGHITQLDTLQRGKASLPLDLKKRGAASALLKLAENADVLIEGYRPGVMERLGIGPEPCLARNPKLIYGRMTGWGQDGPLSQMAGHDLNYIAISGALAAIGSPEAPVPPLNLVGDFGGGALYLAVGILAALRFAALTGRGQVVDAAMCEGAAHLMTPFYGLYAEGNWRLSRASNFADGGAHFYGVYQTADSLWVSIGAIERPFYTTLVEGLGLTDQLPVGEQWNEARWPSDRILVAEAIGRRTMRELHTLFDGKDACLMPVLDLAAAPAHRHMRARHSFVKVDGVLQPAPAPRFSATPNPLPKSAKEMPSGLALAASWGLVLDDLV</sequence>
<evidence type="ECO:0000313" key="1">
    <source>
        <dbReference type="EMBL" id="CAG2160611.1"/>
    </source>
</evidence>
<dbReference type="PANTHER" id="PTHR48228">
    <property type="entry name" value="SUCCINYL-COA--D-CITRAMALATE COA-TRANSFERASE"/>
    <property type="match status" value="1"/>
</dbReference>
<proteinExistence type="predicted"/>
<protein>
    <submittedName>
        <fullName evidence="1">Succinyl-CoA--L-malate CoA-transferase beta subunit</fullName>
        <ecNumber evidence="1">2.8.3.22</ecNumber>
    </submittedName>
</protein>
<keyword evidence="1" id="KW-0808">Transferase</keyword>
<reference evidence="1 2" key="1">
    <citation type="submission" date="2021-03" db="EMBL/GenBank/DDBJ databases">
        <authorList>
            <person name="Peeters C."/>
        </authorList>
    </citation>
    <scope>NUCLEOTIDE SEQUENCE [LARGE SCALE GENOMIC DNA]</scope>
    <source>
        <strain evidence="1 2">LMG 26411</strain>
    </source>
</reference>
<evidence type="ECO:0000313" key="2">
    <source>
        <dbReference type="Proteomes" id="UP000672657"/>
    </source>
</evidence>
<dbReference type="Gene3D" id="3.30.1540.10">
    <property type="entry name" value="formyl-coa transferase, domain 3"/>
    <property type="match status" value="1"/>
</dbReference>
<dbReference type="SUPFAM" id="SSF89796">
    <property type="entry name" value="CoA-transferase family III (CaiB/BaiF)"/>
    <property type="match status" value="1"/>
</dbReference>
<dbReference type="EMBL" id="CAJPVI010000086">
    <property type="protein sequence ID" value="CAG2160611.1"/>
    <property type="molecule type" value="Genomic_DNA"/>
</dbReference>
<gene>
    <name evidence="1" type="primary">smtB_12</name>
    <name evidence="1" type="ORF">LMG26411_07617</name>
</gene>
<dbReference type="Pfam" id="PF02515">
    <property type="entry name" value="CoA_transf_3"/>
    <property type="match status" value="1"/>
</dbReference>
<dbReference type="InterPro" id="IPR050509">
    <property type="entry name" value="CoA-transferase_III"/>
</dbReference>
<dbReference type="Gene3D" id="3.40.50.10540">
    <property type="entry name" value="Crotonobetainyl-coa:carnitine coa-transferase, domain 1"/>
    <property type="match status" value="1"/>
</dbReference>
<dbReference type="Proteomes" id="UP000672657">
    <property type="component" value="Unassembled WGS sequence"/>
</dbReference>
<dbReference type="GO" id="GO:0016740">
    <property type="term" value="F:transferase activity"/>
    <property type="evidence" value="ECO:0007669"/>
    <property type="project" value="UniProtKB-KW"/>
</dbReference>
<dbReference type="InterPro" id="IPR003673">
    <property type="entry name" value="CoA-Trfase_fam_III"/>
</dbReference>
<name>A0ABN7QAR2_9BURK</name>